<evidence type="ECO:0000256" key="1">
    <source>
        <dbReference type="SAM" id="Coils"/>
    </source>
</evidence>
<gene>
    <name evidence="2" type="ORF">BBC27_06535</name>
</gene>
<name>A0A1B9C188_9PROT</name>
<sequence length="125" mass="14346">MAKVSISEAARLVGISRSALYRGYISQGKVSIERDYRNAPVVDTSELLRVFGDISKATAEHRPDQGVDMAQLQAEVARMQALVQLYESQLAEAKEREDWFKRKIDQLQPQALAGPETKRKWWWPW</sequence>
<evidence type="ECO:0000313" key="3">
    <source>
        <dbReference type="Proteomes" id="UP000093129"/>
    </source>
</evidence>
<keyword evidence="1" id="KW-0175">Coiled coil</keyword>
<evidence type="ECO:0008006" key="4">
    <source>
        <dbReference type="Google" id="ProtNLM"/>
    </source>
</evidence>
<proteinExistence type="predicted"/>
<evidence type="ECO:0000313" key="2">
    <source>
        <dbReference type="EMBL" id="OCB03736.1"/>
    </source>
</evidence>
<comment type="caution">
    <text evidence="2">The sequence shown here is derived from an EMBL/GenBank/DDBJ whole genome shotgun (WGS) entry which is preliminary data.</text>
</comment>
<accession>A0A1B9C188</accession>
<protein>
    <recommendedName>
        <fullName evidence="4">Entry exclusion protein 1</fullName>
    </recommendedName>
</protein>
<dbReference type="AlphaFoldDB" id="A0A1B9C188"/>
<dbReference type="EMBL" id="MASQ01000050">
    <property type="protein sequence ID" value="OCB03736.1"/>
    <property type="molecule type" value="Genomic_DNA"/>
</dbReference>
<feature type="coiled-coil region" evidence="1">
    <location>
        <begin position="69"/>
        <end position="96"/>
    </location>
</feature>
<organism evidence="2 3">
    <name type="scientific">Acidithiobacillus ferrivorans</name>
    <dbReference type="NCBI Taxonomy" id="160808"/>
    <lineage>
        <taxon>Bacteria</taxon>
        <taxon>Pseudomonadati</taxon>
        <taxon>Pseudomonadota</taxon>
        <taxon>Acidithiobacillia</taxon>
        <taxon>Acidithiobacillales</taxon>
        <taxon>Acidithiobacillaceae</taxon>
        <taxon>Acidithiobacillus</taxon>
    </lineage>
</organism>
<dbReference type="Proteomes" id="UP000093129">
    <property type="component" value="Unassembled WGS sequence"/>
</dbReference>
<dbReference type="RefSeq" id="WP_065412641.1">
    <property type="nucleotide sequence ID" value="NZ_MASQ01000050.1"/>
</dbReference>
<reference evidence="2 3" key="1">
    <citation type="submission" date="2016-07" db="EMBL/GenBank/DDBJ databases">
        <title>Draft genome of a psychrotolerant acidophile Acidithiobacillus ferrivorans strain YL15.</title>
        <authorList>
            <person name="Peng T."/>
            <person name="Ma L."/>
            <person name="Nan M."/>
            <person name="An N."/>
            <person name="Wang M."/>
            <person name="Qiu G."/>
            <person name="Zeng W."/>
        </authorList>
    </citation>
    <scope>NUCLEOTIDE SEQUENCE [LARGE SCALE GENOMIC DNA]</scope>
    <source>
        <strain evidence="2 3">YL15</strain>
    </source>
</reference>